<dbReference type="InterPro" id="IPR028082">
    <property type="entry name" value="Peripla_BP_I"/>
</dbReference>
<evidence type="ECO:0000256" key="1">
    <source>
        <dbReference type="ARBA" id="ARBA00023015"/>
    </source>
</evidence>
<dbReference type="PROSITE" id="PS50932">
    <property type="entry name" value="HTH_LACI_2"/>
    <property type="match status" value="1"/>
</dbReference>
<protein>
    <submittedName>
        <fullName evidence="5">LacI family DNA-binding transcriptional regulator</fullName>
    </submittedName>
</protein>
<evidence type="ECO:0000313" key="5">
    <source>
        <dbReference type="EMBL" id="MFC0672817.1"/>
    </source>
</evidence>
<dbReference type="SUPFAM" id="SSF47413">
    <property type="entry name" value="lambda repressor-like DNA-binding domains"/>
    <property type="match status" value="1"/>
</dbReference>
<organism evidence="5 6">
    <name type="scientific">Brachybacterium hainanense</name>
    <dbReference type="NCBI Taxonomy" id="1541174"/>
    <lineage>
        <taxon>Bacteria</taxon>
        <taxon>Bacillati</taxon>
        <taxon>Actinomycetota</taxon>
        <taxon>Actinomycetes</taxon>
        <taxon>Micrococcales</taxon>
        <taxon>Dermabacteraceae</taxon>
        <taxon>Brachybacterium</taxon>
    </lineage>
</organism>
<dbReference type="PROSITE" id="PS00356">
    <property type="entry name" value="HTH_LACI_1"/>
    <property type="match status" value="1"/>
</dbReference>
<reference evidence="5 6" key="1">
    <citation type="submission" date="2024-09" db="EMBL/GenBank/DDBJ databases">
        <authorList>
            <person name="Sun Q."/>
            <person name="Mori K."/>
        </authorList>
    </citation>
    <scope>NUCLEOTIDE SEQUENCE [LARGE SCALE GENOMIC DNA]</scope>
    <source>
        <strain evidence="5 6">CICC 10874</strain>
    </source>
</reference>
<dbReference type="Gene3D" id="1.10.260.40">
    <property type="entry name" value="lambda repressor-like DNA-binding domains"/>
    <property type="match status" value="1"/>
</dbReference>
<keyword evidence="1" id="KW-0805">Transcription regulation</keyword>
<dbReference type="Gene3D" id="3.40.50.2300">
    <property type="match status" value="2"/>
</dbReference>
<name>A0ABV6R756_9MICO</name>
<dbReference type="RefSeq" id="WP_376977904.1">
    <property type="nucleotide sequence ID" value="NZ_JBHLSV010000002.1"/>
</dbReference>
<dbReference type="Proteomes" id="UP001589793">
    <property type="component" value="Unassembled WGS sequence"/>
</dbReference>
<dbReference type="InterPro" id="IPR010982">
    <property type="entry name" value="Lambda_DNA-bd_dom_sf"/>
</dbReference>
<dbReference type="Pfam" id="PF13377">
    <property type="entry name" value="Peripla_BP_3"/>
    <property type="match status" value="1"/>
</dbReference>
<gene>
    <name evidence="5" type="ORF">ACFFF6_02475</name>
</gene>
<proteinExistence type="predicted"/>
<sequence length="348" mass="37738">MPPRVTITDIAREAGVSKTAVSLALNDKPGVSEDTRMRVREVAGRLAWRPHYAARALSRSRTGAFGMALARSAETVGAESFFMSLFAGIERRLADHDRALLLQLVDDPAHETQVVEQWAGEHRVDGVMLIDLRLEDPRIPALARLDLPTAAIAPEPLGRGISTLVTDDCGRMRLLLEHLLAQGHRSIRYLSGPEEFLHVRNRTAAFRRMLAEAGGRAQVRVTDYSVRAARALAAEFAEEGVREPERRPTAVVCDNDLLAVRLMVELPHVGVRVPRDLAVAAMEDSLLCTLTSPPVTALGRDIAADGSRLVDLLAQSVEGPAVDAAAGPSTVLVRESTAQRPQEVTAGR</sequence>
<dbReference type="InterPro" id="IPR000843">
    <property type="entry name" value="HTH_LacI"/>
</dbReference>
<accession>A0ABV6R756</accession>
<dbReference type="Pfam" id="PF00356">
    <property type="entry name" value="LacI"/>
    <property type="match status" value="1"/>
</dbReference>
<dbReference type="CDD" id="cd06267">
    <property type="entry name" value="PBP1_LacI_sugar_binding-like"/>
    <property type="match status" value="1"/>
</dbReference>
<evidence type="ECO:0000313" key="6">
    <source>
        <dbReference type="Proteomes" id="UP001589793"/>
    </source>
</evidence>
<keyword evidence="2 5" id="KW-0238">DNA-binding</keyword>
<dbReference type="SUPFAM" id="SSF53822">
    <property type="entry name" value="Periplasmic binding protein-like I"/>
    <property type="match status" value="1"/>
</dbReference>
<dbReference type="PANTHER" id="PTHR30146:SF155">
    <property type="entry name" value="ALANINE RACEMASE"/>
    <property type="match status" value="1"/>
</dbReference>
<feature type="domain" description="HTH lacI-type" evidence="4">
    <location>
        <begin position="5"/>
        <end position="59"/>
    </location>
</feature>
<dbReference type="EMBL" id="JBHLSV010000002">
    <property type="protein sequence ID" value="MFC0672817.1"/>
    <property type="molecule type" value="Genomic_DNA"/>
</dbReference>
<dbReference type="PANTHER" id="PTHR30146">
    <property type="entry name" value="LACI-RELATED TRANSCRIPTIONAL REPRESSOR"/>
    <property type="match status" value="1"/>
</dbReference>
<evidence type="ECO:0000256" key="3">
    <source>
        <dbReference type="ARBA" id="ARBA00023163"/>
    </source>
</evidence>
<dbReference type="SMART" id="SM00354">
    <property type="entry name" value="HTH_LACI"/>
    <property type="match status" value="1"/>
</dbReference>
<dbReference type="InterPro" id="IPR046335">
    <property type="entry name" value="LacI/GalR-like_sensor"/>
</dbReference>
<evidence type="ECO:0000256" key="2">
    <source>
        <dbReference type="ARBA" id="ARBA00023125"/>
    </source>
</evidence>
<dbReference type="GO" id="GO:0003677">
    <property type="term" value="F:DNA binding"/>
    <property type="evidence" value="ECO:0007669"/>
    <property type="project" value="UniProtKB-KW"/>
</dbReference>
<keyword evidence="3" id="KW-0804">Transcription</keyword>
<comment type="caution">
    <text evidence="5">The sequence shown here is derived from an EMBL/GenBank/DDBJ whole genome shotgun (WGS) entry which is preliminary data.</text>
</comment>
<evidence type="ECO:0000259" key="4">
    <source>
        <dbReference type="PROSITE" id="PS50932"/>
    </source>
</evidence>
<keyword evidence="6" id="KW-1185">Reference proteome</keyword>
<dbReference type="CDD" id="cd01392">
    <property type="entry name" value="HTH_LacI"/>
    <property type="match status" value="1"/>
</dbReference>